<keyword evidence="5" id="KW-0679">Respiratory chain</keyword>
<keyword evidence="7" id="KW-0999">Mitochondrion inner membrane</keyword>
<dbReference type="EMBL" id="KJ789162">
    <property type="protein sequence ID" value="AIL54803.1"/>
    <property type="molecule type" value="Genomic_DNA"/>
</dbReference>
<comment type="function">
    <text evidence="16">Core subunit of the mitochondrial membrane respiratory chain NADH dehydrogenase (Complex I) which catalyzes electron transfer from NADH through the respiratory chain, using ubiquinone as an electron acceptor. Essential for the catalytic activity and assembly of complex I.</text>
</comment>
<keyword evidence="8" id="KW-1278">Translocase</keyword>
<geneLocation type="mitochondrion" evidence="20"/>
<comment type="subcellular location">
    <subcellularLocation>
        <location evidence="1">Mitochondrion inner membrane</location>
        <topology evidence="1">Multi-pass membrane protein</topology>
    </subcellularLocation>
</comment>
<evidence type="ECO:0000256" key="3">
    <source>
        <dbReference type="ARBA" id="ARBA00021096"/>
    </source>
</evidence>
<feature type="transmembrane region" description="Helical" evidence="16">
    <location>
        <begin position="171"/>
        <end position="187"/>
    </location>
</feature>
<feature type="transmembrane region" description="Helical" evidence="16">
    <location>
        <begin position="443"/>
        <end position="465"/>
    </location>
</feature>
<feature type="transmembrane region" description="Helical" evidence="16">
    <location>
        <begin position="235"/>
        <end position="254"/>
    </location>
</feature>
<evidence type="ECO:0000256" key="6">
    <source>
        <dbReference type="ARBA" id="ARBA00022692"/>
    </source>
</evidence>
<evidence type="ECO:0000256" key="11">
    <source>
        <dbReference type="ARBA" id="ARBA00023027"/>
    </source>
</evidence>
<feature type="transmembrane region" description="Helical" evidence="16">
    <location>
        <begin position="336"/>
        <end position="356"/>
    </location>
</feature>
<sequence>MIFFLSPMIIFFFMILSFIMSMYLNFYNTTILIEWEIYNISSLPIFFSLILDMYGMLFMATIMFISFNVLIFSKQYMSNDLFIIRFTKLVCLFIFSMVLLVVFPNLIILMIGWDGLGMSSFLLIIYFQNFSSLSAGVLTTLINRFGDILLILSISLMFNMSHWNIMNMWDTSFSLYMMLLILCASMTKSAQIPFSSWLPAAMEAPTPVSALVHSSTLVTAGVFLLFRFYPFMSQFILFNKILLIFSTMTMLMASLSASFQYDLKKIIALSTLSQLGLMMLSLSLFSPLFTFFHLITHAMFKALLFLCAGTIIFYISHNQDLRFIGNMNKIMPLTTSSMFIANMALCGIPFLAGFFSKDLILEESFMTNLNFFIFMMILLATGLTANYSFRMMYFLMWSPQLFFPFKNFFNNNMNFIVPMMLMSSSAIIMGSVINWMVLPPMLLMMPLMFKMIIPLITLIGILLPFILSKIKINNKPFFFFSLSSMWFLSPLTTQNLILTPMTYSLDINLINDQGWIELFFNNKYIFNYLIPIYFSFINISINKIMLMIFFIFYPMIFIY</sequence>
<evidence type="ECO:0000256" key="10">
    <source>
        <dbReference type="ARBA" id="ARBA00022989"/>
    </source>
</evidence>
<protein>
    <recommendedName>
        <fullName evidence="3 16">NADH-ubiquinone oxidoreductase chain 5</fullName>
        <ecNumber evidence="2 16">7.1.1.2</ecNumber>
    </recommendedName>
</protein>
<feature type="transmembrane region" description="Helical" evidence="16">
    <location>
        <begin position="46"/>
        <end position="71"/>
    </location>
</feature>
<proteinExistence type="inferred from homology"/>
<organism evidence="20">
    <name type="scientific">Galathealinum brachiosum</name>
    <dbReference type="NCBI Taxonomy" id="53701"/>
    <lineage>
        <taxon>Eukaryota</taxon>
        <taxon>Metazoa</taxon>
        <taxon>Spiralia</taxon>
        <taxon>Lophotrochozoa</taxon>
        <taxon>Annelida</taxon>
        <taxon>Polychaeta</taxon>
        <taxon>Sedentaria</taxon>
        <taxon>Canalipalpata</taxon>
        <taxon>Sabellida</taxon>
        <taxon>Siboglinidae</taxon>
        <taxon>Galathealinum</taxon>
    </lineage>
</organism>
<keyword evidence="12 16" id="KW-0830">Ubiquinone</keyword>
<comment type="similarity">
    <text evidence="16">Belongs to the complex I subunit 5 family.</text>
</comment>
<dbReference type="GO" id="GO:0015990">
    <property type="term" value="P:electron transport coupled proton transport"/>
    <property type="evidence" value="ECO:0007669"/>
    <property type="project" value="TreeGrafter"/>
</dbReference>
<evidence type="ECO:0000259" key="17">
    <source>
        <dbReference type="Pfam" id="PF00361"/>
    </source>
</evidence>
<evidence type="ECO:0000256" key="2">
    <source>
        <dbReference type="ARBA" id="ARBA00012944"/>
    </source>
</evidence>
<evidence type="ECO:0000256" key="1">
    <source>
        <dbReference type="ARBA" id="ARBA00004448"/>
    </source>
</evidence>
<gene>
    <name evidence="20" type="primary">nad5</name>
</gene>
<evidence type="ECO:0000256" key="7">
    <source>
        <dbReference type="ARBA" id="ARBA00022792"/>
    </source>
</evidence>
<dbReference type="GO" id="GO:0008137">
    <property type="term" value="F:NADH dehydrogenase (ubiquinone) activity"/>
    <property type="evidence" value="ECO:0007669"/>
    <property type="project" value="UniProtKB-EC"/>
</dbReference>
<feature type="domain" description="NADH:quinone oxidoreductase/Mrp antiporter transmembrane" evidence="17">
    <location>
        <begin position="105"/>
        <end position="379"/>
    </location>
</feature>
<feature type="transmembrane region" description="Helical" evidence="16">
    <location>
        <begin position="291"/>
        <end position="315"/>
    </location>
</feature>
<keyword evidence="6 16" id="KW-0812">Transmembrane</keyword>
<accession>A0A0E3DR81</accession>
<keyword evidence="9" id="KW-0249">Electron transport</keyword>
<feature type="transmembrane region" description="Helical" evidence="16">
    <location>
        <begin position="119"/>
        <end position="141"/>
    </location>
</feature>
<dbReference type="InterPro" id="IPR001516">
    <property type="entry name" value="Proton_antipo_N"/>
</dbReference>
<dbReference type="Pfam" id="PF06455">
    <property type="entry name" value="NADH5_C"/>
    <property type="match status" value="1"/>
</dbReference>
<evidence type="ECO:0000256" key="8">
    <source>
        <dbReference type="ARBA" id="ARBA00022967"/>
    </source>
</evidence>
<keyword evidence="13 16" id="KW-0496">Mitochondrion</keyword>
<dbReference type="InterPro" id="IPR001750">
    <property type="entry name" value="ND/Mrp_TM"/>
</dbReference>
<evidence type="ECO:0000256" key="16">
    <source>
        <dbReference type="RuleBase" id="RU003404"/>
    </source>
</evidence>
<feature type="transmembrane region" description="Helical" evidence="16">
    <location>
        <begin position="7"/>
        <end position="26"/>
    </location>
</feature>
<keyword evidence="4 16" id="KW-0813">Transport</keyword>
<dbReference type="InterPro" id="IPR003945">
    <property type="entry name" value="NU5C-like"/>
</dbReference>
<dbReference type="GO" id="GO:0042773">
    <property type="term" value="P:ATP synthesis coupled electron transport"/>
    <property type="evidence" value="ECO:0007669"/>
    <property type="project" value="InterPro"/>
</dbReference>
<evidence type="ECO:0000256" key="5">
    <source>
        <dbReference type="ARBA" id="ARBA00022660"/>
    </source>
</evidence>
<dbReference type="InterPro" id="IPR010934">
    <property type="entry name" value="NADH_DH_su5_C"/>
</dbReference>
<feature type="transmembrane region" description="Helical" evidence="16">
    <location>
        <begin position="266"/>
        <end position="285"/>
    </location>
</feature>
<dbReference type="AlphaFoldDB" id="A0A0E3DR81"/>
<evidence type="ECO:0000256" key="15">
    <source>
        <dbReference type="ARBA" id="ARBA00049551"/>
    </source>
</evidence>
<evidence type="ECO:0000259" key="19">
    <source>
        <dbReference type="Pfam" id="PF06455"/>
    </source>
</evidence>
<feature type="transmembrane region" description="Helical" evidence="16">
    <location>
        <begin position="477"/>
        <end position="497"/>
    </location>
</feature>
<dbReference type="PANTHER" id="PTHR42829">
    <property type="entry name" value="NADH-UBIQUINONE OXIDOREDUCTASE CHAIN 5"/>
    <property type="match status" value="1"/>
</dbReference>
<feature type="domain" description="NADH-Ubiquinone oxidoreductase (complex I) chain 5 N-terminal" evidence="18">
    <location>
        <begin position="39"/>
        <end position="86"/>
    </location>
</feature>
<evidence type="ECO:0000256" key="4">
    <source>
        <dbReference type="ARBA" id="ARBA00022448"/>
    </source>
</evidence>
<reference evidence="20" key="1">
    <citation type="journal article" date="2015" name="Mol. Phylogenet. Evol.">
        <title>Mitogenomics reveals phylogeny and repeated motifs in control regions of the deep-sea family Siboglinidae (Annelida).</title>
        <authorList>
            <person name="Li Y."/>
            <person name="Kocot K.M."/>
            <person name="Schander C."/>
            <person name="Santos S.R."/>
            <person name="Thornhill D.J."/>
            <person name="Halanych K.M."/>
        </authorList>
    </citation>
    <scope>NUCLEOTIDE SEQUENCE</scope>
</reference>
<feature type="transmembrane region" description="Helical" evidence="16">
    <location>
        <begin position="208"/>
        <end position="229"/>
    </location>
</feature>
<comment type="catalytic activity">
    <reaction evidence="15 16">
        <text>a ubiquinone + NADH + 5 H(+)(in) = a ubiquinol + NAD(+) + 4 H(+)(out)</text>
        <dbReference type="Rhea" id="RHEA:29091"/>
        <dbReference type="Rhea" id="RHEA-COMP:9565"/>
        <dbReference type="Rhea" id="RHEA-COMP:9566"/>
        <dbReference type="ChEBI" id="CHEBI:15378"/>
        <dbReference type="ChEBI" id="CHEBI:16389"/>
        <dbReference type="ChEBI" id="CHEBI:17976"/>
        <dbReference type="ChEBI" id="CHEBI:57540"/>
        <dbReference type="ChEBI" id="CHEBI:57945"/>
        <dbReference type="EC" id="7.1.1.2"/>
    </reaction>
</comment>
<evidence type="ECO:0000256" key="14">
    <source>
        <dbReference type="ARBA" id="ARBA00023136"/>
    </source>
</evidence>
<feature type="transmembrane region" description="Helical" evidence="16">
    <location>
        <begin position="92"/>
        <end position="113"/>
    </location>
</feature>
<feature type="transmembrane region" description="Helical" evidence="16">
    <location>
        <begin position="528"/>
        <end position="553"/>
    </location>
</feature>
<dbReference type="Pfam" id="PF00662">
    <property type="entry name" value="Proton_antipo_N"/>
    <property type="match status" value="1"/>
</dbReference>
<feature type="transmembrane region" description="Helical" evidence="16">
    <location>
        <begin position="148"/>
        <end position="165"/>
    </location>
</feature>
<dbReference type="EC" id="7.1.1.2" evidence="2 16"/>
<evidence type="ECO:0000256" key="12">
    <source>
        <dbReference type="ARBA" id="ARBA00023075"/>
    </source>
</evidence>
<dbReference type="GO" id="GO:0005743">
    <property type="term" value="C:mitochondrial inner membrane"/>
    <property type="evidence" value="ECO:0007669"/>
    <property type="project" value="UniProtKB-SubCell"/>
</dbReference>
<dbReference type="Pfam" id="PF00361">
    <property type="entry name" value="Proton_antipo_M"/>
    <property type="match status" value="1"/>
</dbReference>
<keyword evidence="14 16" id="KW-0472">Membrane</keyword>
<feature type="domain" description="NADH dehydrogenase subunit 5 C-terminal" evidence="19">
    <location>
        <begin position="387"/>
        <end position="557"/>
    </location>
</feature>
<evidence type="ECO:0000259" key="18">
    <source>
        <dbReference type="Pfam" id="PF00662"/>
    </source>
</evidence>
<feature type="transmembrane region" description="Helical" evidence="16">
    <location>
        <begin position="415"/>
        <end position="437"/>
    </location>
</feature>
<keyword evidence="10 16" id="KW-1133">Transmembrane helix</keyword>
<name>A0A0E3DR81_9ANNE</name>
<dbReference type="PANTHER" id="PTHR42829:SF2">
    <property type="entry name" value="NADH-UBIQUINONE OXIDOREDUCTASE CHAIN 5"/>
    <property type="match status" value="1"/>
</dbReference>
<evidence type="ECO:0000256" key="9">
    <source>
        <dbReference type="ARBA" id="ARBA00022982"/>
    </source>
</evidence>
<evidence type="ECO:0000313" key="20">
    <source>
        <dbReference type="EMBL" id="AIL54803.1"/>
    </source>
</evidence>
<keyword evidence="11 16" id="KW-0520">NAD</keyword>
<dbReference type="PRINTS" id="PR01434">
    <property type="entry name" value="NADHDHGNASE5"/>
</dbReference>
<dbReference type="GO" id="GO:0003954">
    <property type="term" value="F:NADH dehydrogenase activity"/>
    <property type="evidence" value="ECO:0007669"/>
    <property type="project" value="TreeGrafter"/>
</dbReference>
<evidence type="ECO:0000256" key="13">
    <source>
        <dbReference type="ARBA" id="ARBA00023128"/>
    </source>
</evidence>
<feature type="transmembrane region" description="Helical" evidence="16">
    <location>
        <begin position="368"/>
        <end position="389"/>
    </location>
</feature>